<feature type="region of interest" description="Disordered" evidence="10">
    <location>
        <begin position="1"/>
        <end position="489"/>
    </location>
</feature>
<accession>A0A8H1LI34</accession>
<dbReference type="InterPro" id="IPR012338">
    <property type="entry name" value="Beta-lactam/transpept-like"/>
</dbReference>
<feature type="compositionally biased region" description="Gly residues" evidence="10">
    <location>
        <begin position="166"/>
        <end position="185"/>
    </location>
</feature>
<proteinExistence type="inferred from homology"/>
<feature type="compositionally biased region" description="Low complexity" evidence="10">
    <location>
        <begin position="279"/>
        <end position="288"/>
    </location>
</feature>
<organism evidence="12 13">
    <name type="scientific">Streptomyces albus</name>
    <dbReference type="NCBI Taxonomy" id="1888"/>
    <lineage>
        <taxon>Bacteria</taxon>
        <taxon>Bacillati</taxon>
        <taxon>Actinomycetota</taxon>
        <taxon>Actinomycetes</taxon>
        <taxon>Kitasatosporales</taxon>
        <taxon>Streptomycetaceae</taxon>
        <taxon>Streptomyces</taxon>
    </lineage>
</organism>
<feature type="active site" description="Acyl-ester intermediate" evidence="7">
    <location>
        <position position="594"/>
    </location>
</feature>
<feature type="compositionally biased region" description="Pro residues" evidence="10">
    <location>
        <begin position="436"/>
        <end position="455"/>
    </location>
</feature>
<evidence type="ECO:0000256" key="4">
    <source>
        <dbReference type="ARBA" id="ARBA00022960"/>
    </source>
</evidence>
<keyword evidence="3" id="KW-0378">Hydrolase</keyword>
<dbReference type="AlphaFoldDB" id="A0A8H1LI34"/>
<evidence type="ECO:0000256" key="1">
    <source>
        <dbReference type="ARBA" id="ARBA00007164"/>
    </source>
</evidence>
<keyword evidence="2" id="KW-0732">Signal</keyword>
<dbReference type="PANTHER" id="PTHR21581:SF33">
    <property type="entry name" value="D-ALANYL-D-ALANINE CARBOXYPEPTIDASE DACB"/>
    <property type="match status" value="1"/>
</dbReference>
<evidence type="ECO:0000256" key="8">
    <source>
        <dbReference type="PIRSR" id="PIRSR618044-2"/>
    </source>
</evidence>
<feature type="domain" description="Peptidase S11 D-alanyl-D-alanine carboxypeptidase A N-terminal" evidence="11">
    <location>
        <begin position="587"/>
        <end position="778"/>
    </location>
</feature>
<dbReference type="EMBL" id="RCIY01000046">
    <property type="protein sequence ID" value="TGG84659.1"/>
    <property type="molecule type" value="Genomic_DNA"/>
</dbReference>
<keyword evidence="12" id="KW-0645">Protease</keyword>
<keyword evidence="5" id="KW-0573">Peptidoglycan synthesis</keyword>
<feature type="compositionally biased region" description="Gly residues" evidence="10">
    <location>
        <begin position="128"/>
        <end position="143"/>
    </location>
</feature>
<keyword evidence="4" id="KW-0133">Cell shape</keyword>
<dbReference type="InterPro" id="IPR001967">
    <property type="entry name" value="Peptidase_S11_N"/>
</dbReference>
<evidence type="ECO:0000256" key="10">
    <source>
        <dbReference type="SAM" id="MobiDB-lite"/>
    </source>
</evidence>
<evidence type="ECO:0000256" key="7">
    <source>
        <dbReference type="PIRSR" id="PIRSR618044-1"/>
    </source>
</evidence>
<evidence type="ECO:0000313" key="13">
    <source>
        <dbReference type="Proteomes" id="UP000298111"/>
    </source>
</evidence>
<protein>
    <submittedName>
        <fullName evidence="12">D-alanyl-D-alanine carboxypeptidase</fullName>
    </submittedName>
</protein>
<dbReference type="GO" id="GO:0009002">
    <property type="term" value="F:serine-type D-Ala-D-Ala carboxypeptidase activity"/>
    <property type="evidence" value="ECO:0007669"/>
    <property type="project" value="InterPro"/>
</dbReference>
<feature type="compositionally biased region" description="Low complexity" evidence="10">
    <location>
        <begin position="419"/>
        <end position="435"/>
    </location>
</feature>
<dbReference type="GO" id="GO:0071555">
    <property type="term" value="P:cell wall organization"/>
    <property type="evidence" value="ECO:0007669"/>
    <property type="project" value="UniProtKB-KW"/>
</dbReference>
<evidence type="ECO:0000256" key="6">
    <source>
        <dbReference type="ARBA" id="ARBA00023316"/>
    </source>
</evidence>
<evidence type="ECO:0000256" key="2">
    <source>
        <dbReference type="ARBA" id="ARBA00022729"/>
    </source>
</evidence>
<evidence type="ECO:0000259" key="11">
    <source>
        <dbReference type="Pfam" id="PF00768"/>
    </source>
</evidence>
<feature type="compositionally biased region" description="Low complexity" evidence="10">
    <location>
        <begin position="371"/>
        <end position="388"/>
    </location>
</feature>
<feature type="compositionally biased region" description="Gly residues" evidence="10">
    <location>
        <begin position="92"/>
        <end position="107"/>
    </location>
</feature>
<evidence type="ECO:0000313" key="12">
    <source>
        <dbReference type="EMBL" id="TGG84659.1"/>
    </source>
</evidence>
<feature type="active site" description="Proton acceptor" evidence="7">
    <location>
        <position position="597"/>
    </location>
</feature>
<dbReference type="PANTHER" id="PTHR21581">
    <property type="entry name" value="D-ALANYL-D-ALANINE CARBOXYPEPTIDASE"/>
    <property type="match status" value="1"/>
</dbReference>
<dbReference type="GO" id="GO:0008360">
    <property type="term" value="P:regulation of cell shape"/>
    <property type="evidence" value="ECO:0007669"/>
    <property type="project" value="UniProtKB-KW"/>
</dbReference>
<evidence type="ECO:0000256" key="3">
    <source>
        <dbReference type="ARBA" id="ARBA00022801"/>
    </source>
</evidence>
<feature type="compositionally biased region" description="Polar residues" evidence="10">
    <location>
        <begin position="46"/>
        <end position="56"/>
    </location>
</feature>
<feature type="compositionally biased region" description="Basic and acidic residues" evidence="10">
    <location>
        <begin position="1"/>
        <end position="15"/>
    </location>
</feature>
<dbReference type="InterPro" id="IPR018044">
    <property type="entry name" value="Peptidase_S11"/>
</dbReference>
<dbReference type="GO" id="GO:0006508">
    <property type="term" value="P:proteolysis"/>
    <property type="evidence" value="ECO:0007669"/>
    <property type="project" value="InterPro"/>
</dbReference>
<dbReference type="GO" id="GO:0009252">
    <property type="term" value="P:peptidoglycan biosynthetic process"/>
    <property type="evidence" value="ECO:0007669"/>
    <property type="project" value="UniProtKB-KW"/>
</dbReference>
<keyword evidence="6" id="KW-0961">Cell wall biogenesis/degradation</keyword>
<dbReference type="Gene3D" id="3.40.710.10">
    <property type="entry name" value="DD-peptidase/beta-lactamase superfamily"/>
    <property type="match status" value="1"/>
</dbReference>
<keyword evidence="12" id="KW-0121">Carboxypeptidase</keyword>
<feature type="compositionally biased region" description="Basic and acidic residues" evidence="10">
    <location>
        <begin position="322"/>
        <end position="331"/>
    </location>
</feature>
<comment type="similarity">
    <text evidence="1 9">Belongs to the peptidase S11 family.</text>
</comment>
<evidence type="ECO:0000256" key="5">
    <source>
        <dbReference type="ARBA" id="ARBA00022984"/>
    </source>
</evidence>
<dbReference type="Pfam" id="PF00768">
    <property type="entry name" value="Peptidase_S11"/>
    <property type="match status" value="1"/>
</dbReference>
<dbReference type="SUPFAM" id="SSF56601">
    <property type="entry name" value="beta-lactamase/transpeptidase-like"/>
    <property type="match status" value="1"/>
</dbReference>
<evidence type="ECO:0000256" key="9">
    <source>
        <dbReference type="RuleBase" id="RU004016"/>
    </source>
</evidence>
<gene>
    <name evidence="12" type="ORF">D8771_12485</name>
</gene>
<reference evidence="12 13" key="1">
    <citation type="submission" date="2018-10" db="EMBL/GenBank/DDBJ databases">
        <title>Isolation of pseudouridimycin from Streptomyces albus DSM 40763.</title>
        <authorList>
            <person name="Rosenqvist P."/>
            <person name="Metsae-Ketelae M."/>
            <person name="Virta P."/>
        </authorList>
    </citation>
    <scope>NUCLEOTIDE SEQUENCE [LARGE SCALE GENOMIC DNA]</scope>
    <source>
        <strain evidence="12 13">DSM 40763</strain>
    </source>
</reference>
<feature type="binding site" evidence="8">
    <location>
        <position position="760"/>
    </location>
    <ligand>
        <name>substrate</name>
    </ligand>
</feature>
<name>A0A8H1LI34_9ACTN</name>
<feature type="active site" evidence="7">
    <location>
        <position position="660"/>
    </location>
</feature>
<sequence length="914" mass="92052">MAGESPDRSERERSSGETTGSGGTVARPGETAENERLSGAAPEKGGTSTADPQGSSRIPAPTPPGEEAGGPDAAEGADEAAEADGSATHESGGTGGHGRSTGTGKGGDGPDARGKGGRAGNSDEAGKTGAGSAGDKSGTGGKADGADEGDARLKTAVAAWVAGDNGRTGGSDGEGKPAGGEGRGAGAPDAAEEAGRSGAADASRAKDAPRQAGDAAGSNGSSDTATAMFGIVRRGEGGAGKGGEEAAADRAERLTSAFFGSPKNGKGEPADGGRGTASGEGAAAATAGKKPAVDQPTAVFRAPDVSRAPKKPDTADGAGKPAEADKKESKGKAAAPQGGDKSAKTAKGQPEKSGTSEKDDAPGTSGRKGSATPDPRAATATAAPAGTDTGKGKPDADESDAERTSQFIPLRSADEPRTPARTLPPTAAAPTAPARPDAPPAPTANPWAAAPPRPAGSPGAQTQGAAEADAERTRQQPMPGTPEAEAARQEPQPLDLLAQLTNSPPPPETPMRTVVRRVKIWTPLVLLLAVIFVVVQSVRPLPDPTLSLTARSTYTFDGAKPSMPWPSEGQAVIEVDGLGSFGTYGEQKPVPIASVAKVMTAYVVLRDHPVKKGTKGTMIPVDKKAEKEAGLSAQNESTVKVKAGTRISQREALNAIMIASANNVARLLGRWDAGSEKAFVTKMNAAAKDLGMTNTHYTDPSGLTASTVSTAADQVKLAKKVMEFPLFREVVRQPNYVDANGKTQPNWNRLVPLDGVVGIKTGTTTKAGGNLVFAAEKEIGGTRQLIVGAMLGQYKPSILDTVLANSKKLIDSAQDSLTSRTVVKKGQVVGYVDDQLGGHTPVVATKDVTAVGWSGLKVKLALTGNGKPVPHEAAPGTKVGTLTAGDGPGQVRVPVAVKDELTEPGFGNKLTRVG</sequence>
<feature type="compositionally biased region" description="Basic and acidic residues" evidence="10">
    <location>
        <begin position="242"/>
        <end position="253"/>
    </location>
</feature>
<dbReference type="Proteomes" id="UP000298111">
    <property type="component" value="Unassembled WGS sequence"/>
</dbReference>
<dbReference type="PRINTS" id="PR00725">
    <property type="entry name" value="DADACBPTASE1"/>
</dbReference>
<comment type="caution">
    <text evidence="12">The sequence shown here is derived from an EMBL/GenBank/DDBJ whole genome shotgun (WGS) entry which is preliminary data.</text>
</comment>